<dbReference type="RefSeq" id="WP_282907482.1">
    <property type="nucleotide sequence ID" value="NZ_JAGRPV010000001.1"/>
</dbReference>
<dbReference type="EMBL" id="JAGRPV010000001">
    <property type="protein sequence ID" value="MDI4644482.1"/>
    <property type="molecule type" value="Genomic_DNA"/>
</dbReference>
<keyword evidence="1" id="KW-0732">Signal</keyword>
<name>A0ABT6TCC1_9BACL</name>
<evidence type="ECO:0000313" key="4">
    <source>
        <dbReference type="Proteomes" id="UP001161691"/>
    </source>
</evidence>
<dbReference type="PANTHER" id="PTHR43649:SF17">
    <property type="entry name" value="ABC TRANSPORTER SOLUTE BINDING PROTEIN-SUGAR TRANSPORT"/>
    <property type="match status" value="1"/>
</dbReference>
<evidence type="ECO:0000313" key="3">
    <source>
        <dbReference type="EMBL" id="MDI4644482.1"/>
    </source>
</evidence>
<dbReference type="Pfam" id="PF12010">
    <property type="entry name" value="DUF3502"/>
    <property type="match status" value="1"/>
</dbReference>
<evidence type="ECO:0000259" key="2">
    <source>
        <dbReference type="Pfam" id="PF12010"/>
    </source>
</evidence>
<comment type="caution">
    <text evidence="3">The sequence shown here is derived from an EMBL/GenBank/DDBJ whole genome shotgun (WGS) entry which is preliminary data.</text>
</comment>
<dbReference type="Proteomes" id="UP001161691">
    <property type="component" value="Unassembled WGS sequence"/>
</dbReference>
<evidence type="ECO:0000256" key="1">
    <source>
        <dbReference type="SAM" id="SignalP"/>
    </source>
</evidence>
<organism evidence="3 4">
    <name type="scientific">Cohnella hashimotonis</name>
    <dbReference type="NCBI Taxonomy" id="2826895"/>
    <lineage>
        <taxon>Bacteria</taxon>
        <taxon>Bacillati</taxon>
        <taxon>Bacillota</taxon>
        <taxon>Bacilli</taxon>
        <taxon>Bacillales</taxon>
        <taxon>Paenibacillaceae</taxon>
        <taxon>Cohnella</taxon>
    </lineage>
</organism>
<reference evidence="3" key="1">
    <citation type="submission" date="2023-04" db="EMBL/GenBank/DDBJ databases">
        <title>Comparative genomic analysis of Cohnella hashimotonis sp. nov., isolated from the International Space Station.</title>
        <authorList>
            <person name="Venkateswaran K."/>
            <person name="Simpson A."/>
        </authorList>
    </citation>
    <scope>NUCLEOTIDE SEQUENCE</scope>
    <source>
        <strain evidence="3">F6_2S_P_1</strain>
    </source>
</reference>
<dbReference type="SUPFAM" id="SSF53850">
    <property type="entry name" value="Periplasmic binding protein-like II"/>
    <property type="match status" value="1"/>
</dbReference>
<feature type="signal peptide" evidence="1">
    <location>
        <begin position="1"/>
        <end position="23"/>
    </location>
</feature>
<feature type="domain" description="DUF3502" evidence="2">
    <location>
        <begin position="458"/>
        <end position="525"/>
    </location>
</feature>
<dbReference type="InterPro" id="IPR050490">
    <property type="entry name" value="Bact_solute-bd_prot1"/>
</dbReference>
<gene>
    <name evidence="3" type="ORF">KB449_05880</name>
</gene>
<keyword evidence="4" id="KW-1185">Reference proteome</keyword>
<dbReference type="PROSITE" id="PS51257">
    <property type="entry name" value="PROKAR_LIPOPROTEIN"/>
    <property type="match status" value="1"/>
</dbReference>
<dbReference type="InterPro" id="IPR022627">
    <property type="entry name" value="DUF3502"/>
</dbReference>
<feature type="chain" id="PRO_5045133121" evidence="1">
    <location>
        <begin position="24"/>
        <end position="528"/>
    </location>
</feature>
<protein>
    <submittedName>
        <fullName evidence="3">ABC transporter substrate-binding protein</fullName>
    </submittedName>
</protein>
<dbReference type="Gene3D" id="3.40.190.10">
    <property type="entry name" value="Periplasmic binding protein-like II"/>
    <property type="match status" value="3"/>
</dbReference>
<sequence>MKRAKQWQGLVLSACMAGTMMLAGCGNNNGENSAGSETAKASASAGASVSATASASTPSAASLAPVELSWYVPGTPQKDTELVEAEIDKYLKDKINATVKIKFIDWSSFEQKINAMTATGENLDLVFTASWFNNYITNAGKGAYLPLNDLLDQYGPHLKEKFGKYLPSAQVNGKLYAIPYNISAMALQRGIDVSKELADKYKFDPSGIKKLEDFEPLYAQIVQNEKGIIPVGMDNNQRSYLAMYTLPYMFIDNKLPGAVKQGDDSLTVVNQYETPEFKQYVERMRSWNEKGFINKDSVSLKDSDTPLKAKKFAGIVDNAAPGWDVSFKNNYGFDIYQVTTTEPEITTSGIFSSMTAISKTSKNPERAMMLLDLVNSDPALLNLFAFGIEGKHYTVVDGSSDIKIIKRPDGVTAETNGYDLNGGGWLFADPWMLYDYSPDRVAQVEAQKAFVDTAKLSPILGFVFNPDAVKTQVASVTAIFDQYMPALGSGSLDTDKALAEFTDKLNKAGAKEIVQEMQRQIDAWKTQK</sequence>
<proteinExistence type="predicted"/>
<accession>A0ABT6TCC1</accession>
<dbReference type="PANTHER" id="PTHR43649">
    <property type="entry name" value="ARABINOSE-BINDING PROTEIN-RELATED"/>
    <property type="match status" value="1"/>
</dbReference>